<organism evidence="2 3">
    <name type="scientific">Neosynechococcus sphagnicola sy1</name>
    <dbReference type="NCBI Taxonomy" id="1497020"/>
    <lineage>
        <taxon>Bacteria</taxon>
        <taxon>Bacillati</taxon>
        <taxon>Cyanobacteriota</taxon>
        <taxon>Cyanophyceae</taxon>
        <taxon>Neosynechococcales</taxon>
        <taxon>Neosynechococcaceae</taxon>
        <taxon>Neosynechococcus</taxon>
    </lineage>
</organism>
<keyword evidence="3" id="KW-1185">Reference proteome</keyword>
<dbReference type="EMBL" id="JJML01000004">
    <property type="protein sequence ID" value="KGF73715.1"/>
    <property type="molecule type" value="Genomic_DNA"/>
</dbReference>
<comment type="caution">
    <text evidence="2">The sequence shown here is derived from an EMBL/GenBank/DDBJ whole genome shotgun (WGS) entry which is preliminary data.</text>
</comment>
<sequence>MKSSIPLLRWILAGSCASLLAGVCAATVSGFNLGIAAPAPRQTLAALGQTLPITAQTQVGNQIIRLEVAQTPEQKSLGLMYRSALAADQGMLFPFEPAQVVNFWMRNVSISLDMVFLYQGQVKAIAANVPPCQQPSCPTYGPSGLVDQVVELRGGRAAELGLQVGDRLPIEFLPLGNTPAGQ</sequence>
<dbReference type="PANTHER" id="PTHR37953:SF1">
    <property type="entry name" value="UPF0127 PROTEIN MJ1496"/>
    <property type="match status" value="1"/>
</dbReference>
<evidence type="ECO:0008006" key="4">
    <source>
        <dbReference type="Google" id="ProtNLM"/>
    </source>
</evidence>
<evidence type="ECO:0000313" key="2">
    <source>
        <dbReference type="EMBL" id="KGF73715.1"/>
    </source>
</evidence>
<proteinExistence type="predicted"/>
<dbReference type="AlphaFoldDB" id="A0A098TN05"/>
<gene>
    <name evidence="2" type="ORF">DO97_12935</name>
</gene>
<dbReference type="Gene3D" id="2.60.120.1140">
    <property type="entry name" value="Protein of unknown function DUF192"/>
    <property type="match status" value="1"/>
</dbReference>
<keyword evidence="1" id="KW-0732">Signal</keyword>
<dbReference type="OrthoDB" id="9808290at2"/>
<accession>A0A098TN05</accession>
<dbReference type="InterPro" id="IPR038695">
    <property type="entry name" value="Saro_0823-like_sf"/>
</dbReference>
<feature type="signal peptide" evidence="1">
    <location>
        <begin position="1"/>
        <end position="21"/>
    </location>
</feature>
<protein>
    <recommendedName>
        <fullName evidence="4">DUF192 domain-containing protein</fullName>
    </recommendedName>
</protein>
<dbReference type="RefSeq" id="WP_036530962.1">
    <property type="nucleotide sequence ID" value="NZ_JJML01000004.1"/>
</dbReference>
<dbReference type="Pfam" id="PF02643">
    <property type="entry name" value="DUF192"/>
    <property type="match status" value="1"/>
</dbReference>
<evidence type="ECO:0000313" key="3">
    <source>
        <dbReference type="Proteomes" id="UP000030170"/>
    </source>
</evidence>
<dbReference type="PANTHER" id="PTHR37953">
    <property type="entry name" value="UPF0127 PROTEIN MJ1496"/>
    <property type="match status" value="1"/>
</dbReference>
<dbReference type="STRING" id="1497020.DO97_12935"/>
<feature type="chain" id="PRO_5001941112" description="DUF192 domain-containing protein" evidence="1">
    <location>
        <begin position="22"/>
        <end position="182"/>
    </location>
</feature>
<dbReference type="InterPro" id="IPR003795">
    <property type="entry name" value="DUF192"/>
</dbReference>
<reference evidence="2 3" key="1">
    <citation type="journal article" date="2014" name="Mol. Ecol.">
        <title>Evolution of Synechococcus.</title>
        <authorList>
            <person name="Dvorak P."/>
            <person name="Casamatta D."/>
            <person name="Hasler P."/>
            <person name="Poulickova A."/>
            <person name="Ondrej V."/>
            <person name="Sanges R."/>
        </authorList>
    </citation>
    <scope>NUCLEOTIDE SEQUENCE [LARGE SCALE GENOMIC DNA]</scope>
    <source>
        <strain evidence="2 3">CAUP A 1101</strain>
    </source>
</reference>
<dbReference type="Proteomes" id="UP000030170">
    <property type="component" value="Unassembled WGS sequence"/>
</dbReference>
<evidence type="ECO:0000256" key="1">
    <source>
        <dbReference type="SAM" id="SignalP"/>
    </source>
</evidence>
<name>A0A098TN05_9CYAN</name>